<dbReference type="RefSeq" id="WP_211429246.1">
    <property type="nucleotide sequence ID" value="NZ_CP072648.1"/>
</dbReference>
<proteinExistence type="predicted"/>
<dbReference type="EMBL" id="CP072648">
    <property type="protein sequence ID" value="QUW03355.1"/>
    <property type="molecule type" value="Genomic_DNA"/>
</dbReference>
<name>A0ABX8BC41_9BACT</name>
<sequence length="231" mass="24076">MRHRAGVWAMVGLGWLLLLTGGGHPVAEAFAQGGDRTEYLMVGYAPKGRVPGVVVYRNDGGTLRGKWTNGQAQGRILTETAIPQTLTEGIEGTYETTGTNPDGRTYRGKLGIRKVGDKVYTLAWTNGDTGIGILAGQVLVVGYGDQAGVALYALKADGSGEGGWTTVATDGGIGRERFFGGGGLTATHRTAGTLPNGAAYEATVTITREGNVYRLVWSTGEVGIGLLTTAK</sequence>
<reference evidence="1 2" key="1">
    <citation type="submission" date="2021-03" db="EMBL/GenBank/DDBJ databases">
        <title>Genomic and phenotypic characterization of Chloracidobacterium isolates provides evidence for multiple species.</title>
        <authorList>
            <person name="Saini M.K."/>
            <person name="Costas A.M.G."/>
            <person name="Tank M."/>
            <person name="Bryant D.A."/>
        </authorList>
    </citation>
    <scope>NUCLEOTIDE SEQUENCE [LARGE SCALE GENOMIC DNA]</scope>
    <source>
        <strain evidence="1 2">BV2-C</strain>
    </source>
</reference>
<accession>A0ABX8BC41</accession>
<evidence type="ECO:0000313" key="1">
    <source>
        <dbReference type="EMBL" id="QUW03355.1"/>
    </source>
</evidence>
<dbReference type="Proteomes" id="UP000676506">
    <property type="component" value="Chromosome 1"/>
</dbReference>
<gene>
    <name evidence="1" type="ORF">J8C06_02630</name>
</gene>
<evidence type="ECO:0000313" key="2">
    <source>
        <dbReference type="Proteomes" id="UP000676506"/>
    </source>
</evidence>
<organism evidence="1 2">
    <name type="scientific">Chloracidobacterium validum</name>
    <dbReference type="NCBI Taxonomy" id="2821543"/>
    <lineage>
        <taxon>Bacteria</taxon>
        <taxon>Pseudomonadati</taxon>
        <taxon>Acidobacteriota</taxon>
        <taxon>Terriglobia</taxon>
        <taxon>Terriglobales</taxon>
        <taxon>Acidobacteriaceae</taxon>
        <taxon>Chloracidobacterium</taxon>
    </lineage>
</organism>
<protein>
    <submittedName>
        <fullName evidence="1">Uncharacterized protein</fullName>
    </submittedName>
</protein>
<keyword evidence="2" id="KW-1185">Reference proteome</keyword>